<sequence>MAELLKHIYTQEFFEKFTGAFQKIVPDFDTSSFFKQIFDDEWSNRELKQRMRHITITLQHHLSHDYTQNIDVLLRVIKQLQKEGIKENSLEYMFLPDFIECYGIGHYNTSILAIEKITQFTSCEFAIRPFLIKNPKKGMLQMKKWSKHKHPMVRRLSSEGCRPRLPWAMALPFLKTEPTPILPILENLKNDTSETVRRSVANNLNDIAKDNPDIVVDLAKKWYKKTKETDWLVKHGCRTLLKQGNTEIMKLLGFGNIQHIKIDKLQILTPKVRIGDVLAFTFRLNNTSNSASKLRLEYGLYYQKANGSLSKKVFKISEKIYPEKSITIINRKQSFKIITTRKFHPGLHQLSIIINGNEFEKYNFELIA</sequence>
<dbReference type="PROSITE" id="PS50077">
    <property type="entry name" value="HEAT_REPEAT"/>
    <property type="match status" value="1"/>
</dbReference>
<reference evidence="1 2" key="1">
    <citation type="submission" date="2014-04" db="EMBL/GenBank/DDBJ databases">
        <title>Aquimarina sp. 22II-S11-z7 Genome Sequencing.</title>
        <authorList>
            <person name="Lai Q."/>
        </authorList>
    </citation>
    <scope>NUCLEOTIDE SEQUENCE [LARGE SCALE GENOMIC DNA]</scope>
    <source>
        <strain evidence="1 2">22II-S11-z7</strain>
    </source>
</reference>
<organism evidence="1 2">
    <name type="scientific">Aquimarina atlantica</name>
    <dbReference type="NCBI Taxonomy" id="1317122"/>
    <lineage>
        <taxon>Bacteria</taxon>
        <taxon>Pseudomonadati</taxon>
        <taxon>Bacteroidota</taxon>
        <taxon>Flavobacteriia</taxon>
        <taxon>Flavobacteriales</taxon>
        <taxon>Flavobacteriaceae</taxon>
        <taxon>Aquimarina</taxon>
    </lineage>
</organism>
<comment type="caution">
    <text evidence="1">The sequence shown here is derived from an EMBL/GenBank/DDBJ whole genome shotgun (WGS) entry which is preliminary data.</text>
</comment>
<dbReference type="eggNOG" id="COG4335">
    <property type="taxonomic scope" value="Bacteria"/>
</dbReference>
<dbReference type="InterPro" id="IPR021133">
    <property type="entry name" value="HEAT_type_2"/>
</dbReference>
<evidence type="ECO:0008006" key="3">
    <source>
        <dbReference type="Google" id="ProtNLM"/>
    </source>
</evidence>
<evidence type="ECO:0000313" key="1">
    <source>
        <dbReference type="EMBL" id="EZH72433.1"/>
    </source>
</evidence>
<accession>A0A023BRG8</accession>
<proteinExistence type="predicted"/>
<dbReference type="AlphaFoldDB" id="A0A023BRG8"/>
<dbReference type="Pfam" id="PF08713">
    <property type="entry name" value="DNA_alkylation"/>
    <property type="match status" value="1"/>
</dbReference>
<dbReference type="Gene3D" id="1.25.40.290">
    <property type="entry name" value="ARM repeat domains"/>
    <property type="match status" value="1"/>
</dbReference>
<dbReference type="InterPro" id="IPR014825">
    <property type="entry name" value="DNA_alkylation"/>
</dbReference>
<keyword evidence="2" id="KW-1185">Reference proteome</keyword>
<dbReference type="EMBL" id="AQRA01000008">
    <property type="protein sequence ID" value="EZH72433.1"/>
    <property type="molecule type" value="Genomic_DNA"/>
</dbReference>
<dbReference type="InterPro" id="IPR016024">
    <property type="entry name" value="ARM-type_fold"/>
</dbReference>
<dbReference type="RefSeq" id="WP_034244974.1">
    <property type="nucleotide sequence ID" value="NZ_AQRA01000008.1"/>
</dbReference>
<dbReference type="SUPFAM" id="SSF48371">
    <property type="entry name" value="ARM repeat"/>
    <property type="match status" value="1"/>
</dbReference>
<protein>
    <recommendedName>
        <fullName evidence="3">DNA alkylation repair protein</fullName>
    </recommendedName>
</protein>
<dbReference type="OrthoDB" id="9797162at2"/>
<name>A0A023BRG8_9FLAO</name>
<evidence type="ECO:0000313" key="2">
    <source>
        <dbReference type="Proteomes" id="UP000023541"/>
    </source>
</evidence>
<gene>
    <name evidence="1" type="ORF">ATO12_23565</name>
</gene>
<dbReference type="Proteomes" id="UP000023541">
    <property type="component" value="Unassembled WGS sequence"/>
</dbReference>